<name>A0A3E3J468_9FIRM</name>
<accession>A0A3E3J468</accession>
<dbReference type="Pfam" id="PF20317">
    <property type="entry name" value="HTH_60"/>
    <property type="match status" value="1"/>
</dbReference>
<dbReference type="InterPro" id="IPR046930">
    <property type="entry name" value="HTH_60"/>
</dbReference>
<gene>
    <name evidence="1" type="ORF">DWY69_03270</name>
</gene>
<dbReference type="RefSeq" id="WP_044915282.1">
    <property type="nucleotide sequence ID" value="NZ_CALBAU010000014.1"/>
</dbReference>
<proteinExistence type="predicted"/>
<comment type="caution">
    <text evidence="1">The sequence shown here is derived from an EMBL/GenBank/DDBJ whole genome shotgun (WGS) entry which is preliminary data.</text>
</comment>
<evidence type="ECO:0000313" key="2">
    <source>
        <dbReference type="Proteomes" id="UP000261166"/>
    </source>
</evidence>
<dbReference type="OrthoDB" id="2062459at2"/>
<dbReference type="EMBL" id="QVLU01000002">
    <property type="protein sequence ID" value="RGE74116.1"/>
    <property type="molecule type" value="Genomic_DNA"/>
</dbReference>
<dbReference type="Proteomes" id="UP000261166">
    <property type="component" value="Unassembled WGS sequence"/>
</dbReference>
<reference evidence="1 2" key="1">
    <citation type="submission" date="2018-08" db="EMBL/GenBank/DDBJ databases">
        <title>A genome reference for cultivated species of the human gut microbiota.</title>
        <authorList>
            <person name="Zou Y."/>
            <person name="Xue W."/>
            <person name="Luo G."/>
        </authorList>
    </citation>
    <scope>NUCLEOTIDE SEQUENCE [LARGE SCALE GENOMIC DNA]</scope>
    <source>
        <strain evidence="1 2">AF26-4BH</strain>
    </source>
</reference>
<dbReference type="AlphaFoldDB" id="A0A3E3J468"/>
<sequence>MENNQEVLNIRPDDGSEICGKLESLINSYQFSPVALSPYLGLPADAIEHLASGDIAFLPKEPDCCFQLYNKIFFLFLTATEDKDSKLSAFLQVLISYHHLSRETIAKMAGVDAADVDGLLSTPSGNISIEAKYKIAVTVMSLRFFLKDCEPD</sequence>
<protein>
    <submittedName>
        <fullName evidence="1">Uncharacterized protein</fullName>
    </submittedName>
</protein>
<evidence type="ECO:0000313" key="1">
    <source>
        <dbReference type="EMBL" id="RGE74116.1"/>
    </source>
</evidence>
<organism evidence="1 2">
    <name type="scientific">Eisenbergiella massiliensis</name>
    <dbReference type="NCBI Taxonomy" id="1720294"/>
    <lineage>
        <taxon>Bacteria</taxon>
        <taxon>Bacillati</taxon>
        <taxon>Bacillota</taxon>
        <taxon>Clostridia</taxon>
        <taxon>Lachnospirales</taxon>
        <taxon>Lachnospiraceae</taxon>
        <taxon>Eisenbergiella</taxon>
    </lineage>
</organism>